<dbReference type="Pfam" id="PF01455">
    <property type="entry name" value="HupF_HypC"/>
    <property type="match status" value="1"/>
</dbReference>
<dbReference type="OrthoDB" id="9806017at2"/>
<dbReference type="AlphaFoldDB" id="A0A1I3Z6J9"/>
<name>A0A1I3Z6J9_9BACT</name>
<evidence type="ECO:0000256" key="1">
    <source>
        <dbReference type="ARBA" id="ARBA00006018"/>
    </source>
</evidence>
<comment type="similarity">
    <text evidence="1">Belongs to the HupF/HypC family.</text>
</comment>
<dbReference type="Proteomes" id="UP000198635">
    <property type="component" value="Unassembled WGS sequence"/>
</dbReference>
<dbReference type="InterPro" id="IPR001109">
    <property type="entry name" value="Hydrogenase_HupF/HypC"/>
</dbReference>
<reference evidence="3" key="1">
    <citation type="submission" date="2016-10" db="EMBL/GenBank/DDBJ databases">
        <authorList>
            <person name="Varghese N."/>
            <person name="Submissions S."/>
        </authorList>
    </citation>
    <scope>NUCLEOTIDE SEQUENCE [LARGE SCALE GENOMIC DNA]</scope>
    <source>
        <strain evidence="3">DSM 5918</strain>
    </source>
</reference>
<dbReference type="PANTHER" id="PTHR35177:SF2">
    <property type="entry name" value="HYDROGENASE MATURATION FACTOR HYBG"/>
    <property type="match status" value="1"/>
</dbReference>
<dbReference type="GO" id="GO:0005506">
    <property type="term" value="F:iron ion binding"/>
    <property type="evidence" value="ECO:0007669"/>
    <property type="project" value="TreeGrafter"/>
</dbReference>
<dbReference type="SUPFAM" id="SSF159127">
    <property type="entry name" value="HupF/HypC-like"/>
    <property type="match status" value="1"/>
</dbReference>
<organism evidence="2 3">
    <name type="scientific">Desulfomicrobium apsheronum</name>
    <dbReference type="NCBI Taxonomy" id="52560"/>
    <lineage>
        <taxon>Bacteria</taxon>
        <taxon>Pseudomonadati</taxon>
        <taxon>Thermodesulfobacteriota</taxon>
        <taxon>Desulfovibrionia</taxon>
        <taxon>Desulfovibrionales</taxon>
        <taxon>Desulfomicrobiaceae</taxon>
        <taxon>Desulfomicrobium</taxon>
    </lineage>
</organism>
<dbReference type="PRINTS" id="PR00445">
    <property type="entry name" value="HUPFHYPC"/>
</dbReference>
<dbReference type="STRING" id="52560.SAMN04488082_12282"/>
<dbReference type="GO" id="GO:0051604">
    <property type="term" value="P:protein maturation"/>
    <property type="evidence" value="ECO:0007669"/>
    <property type="project" value="TreeGrafter"/>
</dbReference>
<dbReference type="RefSeq" id="WP_092378688.1">
    <property type="nucleotide sequence ID" value="NZ_FORX01000022.1"/>
</dbReference>
<dbReference type="PANTHER" id="PTHR35177">
    <property type="entry name" value="HYDROGENASE MATURATION FACTOR HYBG"/>
    <property type="match status" value="1"/>
</dbReference>
<protein>
    <submittedName>
        <fullName evidence="2">Hydrogenase expression/formation protein HypC</fullName>
    </submittedName>
</protein>
<dbReference type="InterPro" id="IPR019812">
    <property type="entry name" value="Hydgase_assmbl_chp_CS"/>
</dbReference>
<sequence>MCLAIPAKIESIENGVAQCRVGEGETFVTASLMLLDGEAALGDYVIIHAGFAIRKLDLLEAQQSLAILRELADAYDEVQRKYEQEELDRAKA</sequence>
<dbReference type="GO" id="GO:1902670">
    <property type="term" value="F:carbon dioxide binding"/>
    <property type="evidence" value="ECO:0007669"/>
    <property type="project" value="TreeGrafter"/>
</dbReference>
<gene>
    <name evidence="2" type="ORF">SAMN04488082_12282</name>
</gene>
<dbReference type="Gene3D" id="2.30.30.140">
    <property type="match status" value="1"/>
</dbReference>
<keyword evidence="3" id="KW-1185">Reference proteome</keyword>
<accession>A0A1I3Z6J9</accession>
<dbReference type="EMBL" id="FORX01000022">
    <property type="protein sequence ID" value="SFK39653.1"/>
    <property type="molecule type" value="Genomic_DNA"/>
</dbReference>
<dbReference type="NCBIfam" id="TIGR00074">
    <property type="entry name" value="hypC_hupF"/>
    <property type="match status" value="1"/>
</dbReference>
<dbReference type="PROSITE" id="PS01097">
    <property type="entry name" value="HUPF_HYPC"/>
    <property type="match status" value="1"/>
</dbReference>
<evidence type="ECO:0000313" key="3">
    <source>
        <dbReference type="Proteomes" id="UP000198635"/>
    </source>
</evidence>
<evidence type="ECO:0000313" key="2">
    <source>
        <dbReference type="EMBL" id="SFK39653.1"/>
    </source>
</evidence>
<proteinExistence type="inferred from homology"/>